<dbReference type="EMBL" id="RPHB01000004">
    <property type="protein sequence ID" value="MBW3468303.1"/>
    <property type="molecule type" value="Genomic_DNA"/>
</dbReference>
<evidence type="ECO:0000256" key="8">
    <source>
        <dbReference type="SAM" id="Coils"/>
    </source>
</evidence>
<evidence type="ECO:0000256" key="3">
    <source>
        <dbReference type="ARBA" id="ARBA00022679"/>
    </source>
</evidence>
<keyword evidence="3 12" id="KW-0808">Transferase</keyword>
<feature type="domain" description="AAA" evidence="10">
    <location>
        <begin position="592"/>
        <end position="752"/>
    </location>
</feature>
<feature type="coiled-coil region" evidence="8">
    <location>
        <begin position="281"/>
        <end position="308"/>
    </location>
</feature>
<evidence type="ECO:0000256" key="6">
    <source>
        <dbReference type="ARBA" id="ARBA00022840"/>
    </source>
</evidence>
<keyword evidence="9" id="KW-0472">Membrane</keyword>
<dbReference type="PANTHER" id="PTHR32309:SF13">
    <property type="entry name" value="FERRIC ENTEROBACTIN TRANSPORT PROTEIN FEPE"/>
    <property type="match status" value="1"/>
</dbReference>
<protein>
    <recommendedName>
        <fullName evidence="2">non-specific protein-tyrosine kinase</fullName>
        <ecNumber evidence="2">2.7.10.2</ecNumber>
    </recommendedName>
</protein>
<keyword evidence="9" id="KW-0812">Transmembrane</keyword>
<evidence type="ECO:0000256" key="2">
    <source>
        <dbReference type="ARBA" id="ARBA00011903"/>
    </source>
</evidence>
<evidence type="ECO:0000256" key="5">
    <source>
        <dbReference type="ARBA" id="ARBA00022777"/>
    </source>
</evidence>
<dbReference type="EC" id="2.7.10.2" evidence="2"/>
<dbReference type="InterPro" id="IPR025669">
    <property type="entry name" value="AAA_dom"/>
</dbReference>
<feature type="transmembrane region" description="Helical" evidence="9">
    <location>
        <begin position="506"/>
        <end position="525"/>
    </location>
</feature>
<proteinExistence type="inferred from homology"/>
<evidence type="ECO:0000259" key="11">
    <source>
        <dbReference type="Pfam" id="PF13807"/>
    </source>
</evidence>
<keyword evidence="9" id="KW-1133">Transmembrane helix</keyword>
<evidence type="ECO:0000313" key="12">
    <source>
        <dbReference type="EMBL" id="MBW3468303.1"/>
    </source>
</evidence>
<dbReference type="Pfam" id="PF13614">
    <property type="entry name" value="AAA_31"/>
    <property type="match status" value="1"/>
</dbReference>
<evidence type="ECO:0000256" key="9">
    <source>
        <dbReference type="SAM" id="Phobius"/>
    </source>
</evidence>
<dbReference type="CDD" id="cd05387">
    <property type="entry name" value="BY-kinase"/>
    <property type="match status" value="1"/>
</dbReference>
<dbReference type="Proteomes" id="UP000727490">
    <property type="component" value="Unassembled WGS sequence"/>
</dbReference>
<dbReference type="Pfam" id="PF13807">
    <property type="entry name" value="GNVR"/>
    <property type="match status" value="1"/>
</dbReference>
<dbReference type="RefSeq" id="WP_219289373.1">
    <property type="nucleotide sequence ID" value="NZ_RPHB01000004.1"/>
</dbReference>
<feature type="domain" description="Tyrosine-protein kinase G-rich" evidence="11">
    <location>
        <begin position="447"/>
        <end position="526"/>
    </location>
</feature>
<feature type="transmembrane region" description="Helical" evidence="9">
    <location>
        <begin position="35"/>
        <end position="55"/>
    </location>
</feature>
<organism evidence="12 13">
    <name type="scientific">Arthrospiribacter ruber</name>
    <dbReference type="NCBI Taxonomy" id="2487934"/>
    <lineage>
        <taxon>Bacteria</taxon>
        <taxon>Pseudomonadati</taxon>
        <taxon>Bacteroidota</taxon>
        <taxon>Cytophagia</taxon>
        <taxon>Cytophagales</taxon>
        <taxon>Cyclobacteriaceae</taxon>
        <taxon>Arthrospiribacter</taxon>
    </lineage>
</organism>
<keyword evidence="4" id="KW-0547">Nucleotide-binding</keyword>
<keyword evidence="13" id="KW-1185">Reference proteome</keyword>
<dbReference type="PANTHER" id="PTHR32309">
    <property type="entry name" value="TYROSINE-PROTEIN KINASE"/>
    <property type="match status" value="1"/>
</dbReference>
<comment type="caution">
    <text evidence="12">The sequence shown here is derived from an EMBL/GenBank/DDBJ whole genome shotgun (WGS) entry which is preliminary data.</text>
</comment>
<keyword evidence="6" id="KW-0067">ATP-binding</keyword>
<evidence type="ECO:0000313" key="13">
    <source>
        <dbReference type="Proteomes" id="UP000727490"/>
    </source>
</evidence>
<evidence type="ECO:0000256" key="4">
    <source>
        <dbReference type="ARBA" id="ARBA00022741"/>
    </source>
</evidence>
<dbReference type="GO" id="GO:0004715">
    <property type="term" value="F:non-membrane spanning protein tyrosine kinase activity"/>
    <property type="evidence" value="ECO:0007669"/>
    <property type="project" value="UniProtKB-EC"/>
</dbReference>
<dbReference type="GO" id="GO:0005524">
    <property type="term" value="F:ATP binding"/>
    <property type="evidence" value="ECO:0007669"/>
    <property type="project" value="UniProtKB-KW"/>
</dbReference>
<evidence type="ECO:0000256" key="1">
    <source>
        <dbReference type="ARBA" id="ARBA00007316"/>
    </source>
</evidence>
<dbReference type="GO" id="GO:0005886">
    <property type="term" value="C:plasma membrane"/>
    <property type="evidence" value="ECO:0007669"/>
    <property type="project" value="TreeGrafter"/>
</dbReference>
<dbReference type="AlphaFoldDB" id="A0A951IZP1"/>
<evidence type="ECO:0000256" key="7">
    <source>
        <dbReference type="ARBA" id="ARBA00051245"/>
    </source>
</evidence>
<keyword evidence="8" id="KW-0175">Coiled coil</keyword>
<name>A0A951IZP1_9BACT</name>
<gene>
    <name evidence="12" type="ORF">EGN73_10845</name>
</gene>
<dbReference type="InterPro" id="IPR032807">
    <property type="entry name" value="GNVR"/>
</dbReference>
<dbReference type="InterPro" id="IPR005702">
    <property type="entry name" value="Wzc-like_C"/>
</dbReference>
<keyword evidence="5" id="KW-0418">Kinase</keyword>
<sequence>MKISDILKEIEEEEKEQQKDAVSIRLMFNKYLNNWKLFFLSVFIFASSAVIYAYFSTSLYRINSTLLLRDENKGTDFNSNALLPEMLGFSSTSSVENEAEVFRSEFLISRALEDLNFFISYYEPKGLWRWKEIYENERPINVSIKEKNGGFNQREISIEIIPLNNNTFKLLQEKKEGRILKFGEEIKNPFGTYVIEKNPDFFYDFAEKLNEPVKIVFHGKQLSRDIADNFEVDIVNKLASVITLTTYTEHPKKGEDLIQKIIDIYNSDAENEKNVIAKNTISFIDEQLVSLTEELLAIENEAEKYKLRNSITDISAEAQLFLNSTTTNRQQLAEIAVQIDVLESIESHMTSSNSEFESIPGSLTVTEVTLNDLIINYNKLQQDRERMLRTTQPSNPIVLNLSEQLTSLRRNILENIRQLKNNLIISRRSLESSSSQFQSRASRVPTIEKELLDINRKQGIKQEHYLLLVQKREEAALTLAAASTGNSRVINPPSSSEYPVKPNKKIIFGLSVIFGFGLPFGLLYFKDRWDQKIQFKSQVLENTKVPVLGELSKLKKEGPIAISKNKRTMIAEQIRFIRTSLSFATSNKEKQTILVTSGMSGEGKTFFSVNLAISLGLAGKKVVLLEFDLRKPALLKSLKINQKMGLSEYLNPTKKVSIDDIIYHWSEQENVCIIGCGEIPENPAELMINEKLQKLLSNLQDRYDHIIIDSAPIGLVSDSFNLANFADVTVYMVRYNFSTKAQLKTIEDIRKTKRFKNPMIVLNDAKLEMTYGYGEAYGKSYYQKS</sequence>
<dbReference type="InterPro" id="IPR050445">
    <property type="entry name" value="Bact_polysacc_biosynth/exp"/>
</dbReference>
<evidence type="ECO:0000259" key="10">
    <source>
        <dbReference type="Pfam" id="PF13614"/>
    </source>
</evidence>
<comment type="similarity">
    <text evidence="1">Belongs to the CpsD/CapB family.</text>
</comment>
<accession>A0A951IZP1</accession>
<feature type="coiled-coil region" evidence="8">
    <location>
        <begin position="370"/>
        <end position="422"/>
    </location>
</feature>
<reference evidence="12 13" key="1">
    <citation type="journal article" date="2020" name="Syst. Appl. Microbiol.">
        <title>Arthrospiribacter ruber gen. nov., sp. nov., a novel bacterium isolated from Arthrospira cultures.</title>
        <authorList>
            <person name="Waleron M."/>
            <person name="Misztak A."/>
            <person name="Waleron M.M."/>
            <person name="Furmaniak M."/>
            <person name="Mrozik A."/>
            <person name="Waleron K."/>
        </authorList>
    </citation>
    <scope>NUCLEOTIDE SEQUENCE [LARGE SCALE GENOMIC DNA]</scope>
    <source>
        <strain evidence="12 13">DPMB0001</strain>
    </source>
</reference>
<dbReference type="NCBIfam" id="TIGR01007">
    <property type="entry name" value="eps_fam"/>
    <property type="match status" value="1"/>
</dbReference>
<comment type="catalytic activity">
    <reaction evidence="7">
        <text>L-tyrosyl-[protein] + ATP = O-phospho-L-tyrosyl-[protein] + ADP + H(+)</text>
        <dbReference type="Rhea" id="RHEA:10596"/>
        <dbReference type="Rhea" id="RHEA-COMP:10136"/>
        <dbReference type="Rhea" id="RHEA-COMP:20101"/>
        <dbReference type="ChEBI" id="CHEBI:15378"/>
        <dbReference type="ChEBI" id="CHEBI:30616"/>
        <dbReference type="ChEBI" id="CHEBI:46858"/>
        <dbReference type="ChEBI" id="CHEBI:61978"/>
        <dbReference type="ChEBI" id="CHEBI:456216"/>
        <dbReference type="EC" id="2.7.10.2"/>
    </reaction>
</comment>